<dbReference type="AlphaFoldDB" id="A0A5C3N116"/>
<sequence length="151" mass="17372">MRIHDFMTTTIPPRHTGYNTTLPSIPAPTPRSRGSPNSVVHKYQTFSSHYAVQPPRAAAEEAFLVKLESHAQRVARIAENLVVSYEDLPVVLTRCRVRESYDEIAELRKVEERRRGEYEAMDAAKRARYARLKRSLKDMTSFGGRVRNNDR</sequence>
<organism evidence="2 3">
    <name type="scientific">Heliocybe sulcata</name>
    <dbReference type="NCBI Taxonomy" id="5364"/>
    <lineage>
        <taxon>Eukaryota</taxon>
        <taxon>Fungi</taxon>
        <taxon>Dikarya</taxon>
        <taxon>Basidiomycota</taxon>
        <taxon>Agaricomycotina</taxon>
        <taxon>Agaricomycetes</taxon>
        <taxon>Gloeophyllales</taxon>
        <taxon>Gloeophyllaceae</taxon>
        <taxon>Heliocybe</taxon>
    </lineage>
</organism>
<dbReference type="EMBL" id="ML213512">
    <property type="protein sequence ID" value="TFK50742.1"/>
    <property type="molecule type" value="Genomic_DNA"/>
</dbReference>
<keyword evidence="3" id="KW-1185">Reference proteome</keyword>
<evidence type="ECO:0000313" key="2">
    <source>
        <dbReference type="EMBL" id="TFK50742.1"/>
    </source>
</evidence>
<evidence type="ECO:0000313" key="3">
    <source>
        <dbReference type="Proteomes" id="UP000305948"/>
    </source>
</evidence>
<feature type="region of interest" description="Disordered" evidence="1">
    <location>
        <begin position="1"/>
        <end position="38"/>
    </location>
</feature>
<evidence type="ECO:0000256" key="1">
    <source>
        <dbReference type="SAM" id="MobiDB-lite"/>
    </source>
</evidence>
<protein>
    <submittedName>
        <fullName evidence="2">Uncharacterized protein</fullName>
    </submittedName>
</protein>
<reference evidence="2 3" key="1">
    <citation type="journal article" date="2019" name="Nat. Ecol. Evol.">
        <title>Megaphylogeny resolves global patterns of mushroom evolution.</title>
        <authorList>
            <person name="Varga T."/>
            <person name="Krizsan K."/>
            <person name="Foldi C."/>
            <person name="Dima B."/>
            <person name="Sanchez-Garcia M."/>
            <person name="Sanchez-Ramirez S."/>
            <person name="Szollosi G.J."/>
            <person name="Szarkandi J.G."/>
            <person name="Papp V."/>
            <person name="Albert L."/>
            <person name="Andreopoulos W."/>
            <person name="Angelini C."/>
            <person name="Antonin V."/>
            <person name="Barry K.W."/>
            <person name="Bougher N.L."/>
            <person name="Buchanan P."/>
            <person name="Buyck B."/>
            <person name="Bense V."/>
            <person name="Catcheside P."/>
            <person name="Chovatia M."/>
            <person name="Cooper J."/>
            <person name="Damon W."/>
            <person name="Desjardin D."/>
            <person name="Finy P."/>
            <person name="Geml J."/>
            <person name="Haridas S."/>
            <person name="Hughes K."/>
            <person name="Justo A."/>
            <person name="Karasinski D."/>
            <person name="Kautmanova I."/>
            <person name="Kiss B."/>
            <person name="Kocsube S."/>
            <person name="Kotiranta H."/>
            <person name="LaButti K.M."/>
            <person name="Lechner B.E."/>
            <person name="Liimatainen K."/>
            <person name="Lipzen A."/>
            <person name="Lukacs Z."/>
            <person name="Mihaltcheva S."/>
            <person name="Morgado L.N."/>
            <person name="Niskanen T."/>
            <person name="Noordeloos M.E."/>
            <person name="Ohm R.A."/>
            <person name="Ortiz-Santana B."/>
            <person name="Ovrebo C."/>
            <person name="Racz N."/>
            <person name="Riley R."/>
            <person name="Savchenko A."/>
            <person name="Shiryaev A."/>
            <person name="Soop K."/>
            <person name="Spirin V."/>
            <person name="Szebenyi C."/>
            <person name="Tomsovsky M."/>
            <person name="Tulloss R.E."/>
            <person name="Uehling J."/>
            <person name="Grigoriev I.V."/>
            <person name="Vagvolgyi C."/>
            <person name="Papp T."/>
            <person name="Martin F.M."/>
            <person name="Miettinen O."/>
            <person name="Hibbett D.S."/>
            <person name="Nagy L.G."/>
        </authorList>
    </citation>
    <scope>NUCLEOTIDE SEQUENCE [LARGE SCALE GENOMIC DNA]</scope>
    <source>
        <strain evidence="2 3">OMC1185</strain>
    </source>
</reference>
<accession>A0A5C3N116</accession>
<gene>
    <name evidence="2" type="ORF">OE88DRAFT_172508</name>
</gene>
<name>A0A5C3N116_9AGAM</name>
<proteinExistence type="predicted"/>
<dbReference type="Proteomes" id="UP000305948">
    <property type="component" value="Unassembled WGS sequence"/>
</dbReference>
<feature type="compositionally biased region" description="Polar residues" evidence="1">
    <location>
        <begin position="7"/>
        <end position="23"/>
    </location>
</feature>